<dbReference type="AlphaFoldDB" id="A0A1U6HZ63"/>
<proteinExistence type="predicted"/>
<dbReference type="SUPFAM" id="SSF52172">
    <property type="entry name" value="CheY-like"/>
    <property type="match status" value="1"/>
</dbReference>
<sequence length="121" mass="13252">MTRSVLIAEDELIVALDLEAIVEEAGFEVAQTCESLSCTQEALDHGMPACAILDVRLVDGEVYPAADRLNAAGVPIIFHSGHADEAQLRDRYPEAQFCPKPSSPWSLRDALQRAMTQKRAE</sequence>
<reference evidence="4" key="1">
    <citation type="submission" date="2017-02" db="EMBL/GenBank/DDBJ databases">
        <authorList>
            <person name="Varghese N."/>
            <person name="Submissions S."/>
        </authorList>
    </citation>
    <scope>NUCLEOTIDE SEQUENCE [LARGE SCALE GENOMIC DNA]</scope>
    <source>
        <strain evidence="4">SM117</strain>
    </source>
</reference>
<dbReference type="Proteomes" id="UP000190989">
    <property type="component" value="Unassembled WGS sequence"/>
</dbReference>
<feature type="domain" description="Response regulatory" evidence="2">
    <location>
        <begin position="4"/>
        <end position="115"/>
    </location>
</feature>
<organism evidence="3 4">
    <name type="scientific">Novosphingobium mathurense</name>
    <dbReference type="NCBI Taxonomy" id="428990"/>
    <lineage>
        <taxon>Bacteria</taxon>
        <taxon>Pseudomonadati</taxon>
        <taxon>Pseudomonadota</taxon>
        <taxon>Alphaproteobacteria</taxon>
        <taxon>Sphingomonadales</taxon>
        <taxon>Sphingomonadaceae</taxon>
        <taxon>Novosphingobium</taxon>
    </lineage>
</organism>
<feature type="modified residue" description="4-aspartylphosphate" evidence="1">
    <location>
        <position position="54"/>
    </location>
</feature>
<evidence type="ECO:0000313" key="3">
    <source>
        <dbReference type="EMBL" id="SLK01014.1"/>
    </source>
</evidence>
<dbReference type="PROSITE" id="PS50110">
    <property type="entry name" value="RESPONSE_REGULATORY"/>
    <property type="match status" value="1"/>
</dbReference>
<keyword evidence="4" id="KW-1185">Reference proteome</keyword>
<evidence type="ECO:0000313" key="4">
    <source>
        <dbReference type="Proteomes" id="UP000190989"/>
    </source>
</evidence>
<accession>A0A1U6HZ63</accession>
<dbReference type="InterPro" id="IPR001789">
    <property type="entry name" value="Sig_transdc_resp-reg_receiver"/>
</dbReference>
<evidence type="ECO:0000259" key="2">
    <source>
        <dbReference type="PROSITE" id="PS50110"/>
    </source>
</evidence>
<gene>
    <name evidence="3" type="ORF">SAMN06295987_103384</name>
</gene>
<dbReference type="InterPro" id="IPR011006">
    <property type="entry name" value="CheY-like_superfamily"/>
</dbReference>
<dbReference type="EMBL" id="FVZE01000003">
    <property type="protein sequence ID" value="SLK01014.1"/>
    <property type="molecule type" value="Genomic_DNA"/>
</dbReference>
<dbReference type="SMART" id="SM00448">
    <property type="entry name" value="REC"/>
    <property type="match status" value="1"/>
</dbReference>
<dbReference type="Gene3D" id="3.40.50.2300">
    <property type="match status" value="1"/>
</dbReference>
<keyword evidence="1" id="KW-0597">Phosphoprotein</keyword>
<name>A0A1U6HZ63_9SPHN</name>
<dbReference type="GO" id="GO:0000160">
    <property type="term" value="P:phosphorelay signal transduction system"/>
    <property type="evidence" value="ECO:0007669"/>
    <property type="project" value="InterPro"/>
</dbReference>
<evidence type="ECO:0000256" key="1">
    <source>
        <dbReference type="PROSITE-ProRule" id="PRU00169"/>
    </source>
</evidence>
<dbReference type="STRING" id="428990.SAMN06295987_103384"/>
<protein>
    <submittedName>
        <fullName evidence="3">Response regulator receiver domain-containing protein</fullName>
    </submittedName>
</protein>